<reference evidence="1" key="1">
    <citation type="submission" date="2021-02" db="EMBL/GenBank/DDBJ databases">
        <title>Infant gut strain persistence is associated with maternal origin, phylogeny, and functional potential including surface adhesion and iron acquisition.</title>
        <authorList>
            <person name="Lou Y.C."/>
        </authorList>
    </citation>
    <scope>NUCLEOTIDE SEQUENCE</scope>
    <source>
        <strain evidence="1">L3_108_031G1_dasL3_108_031G1_concoct_20</strain>
    </source>
</reference>
<dbReference type="AlphaFoldDB" id="A0A942WX50"/>
<proteinExistence type="predicted"/>
<accession>A0A942WX50</accession>
<organism evidence="1 2">
    <name type="scientific">Veillonella parvula</name>
    <name type="common">Staphylococcus parvulus</name>
    <dbReference type="NCBI Taxonomy" id="29466"/>
    <lineage>
        <taxon>Bacteria</taxon>
        <taxon>Bacillati</taxon>
        <taxon>Bacillota</taxon>
        <taxon>Negativicutes</taxon>
        <taxon>Veillonellales</taxon>
        <taxon>Veillonellaceae</taxon>
        <taxon>Veillonella</taxon>
    </lineage>
</organism>
<gene>
    <name evidence="1" type="ORF">KHZ90_08620</name>
</gene>
<dbReference type="RefSeq" id="WP_278468154.1">
    <property type="nucleotide sequence ID" value="NZ_JAGZMU010000005.1"/>
</dbReference>
<name>A0A942WX50_VEIPA</name>
<dbReference type="Proteomes" id="UP000778864">
    <property type="component" value="Unassembled WGS sequence"/>
</dbReference>
<protein>
    <submittedName>
        <fullName evidence="1">Uncharacterized protein</fullName>
    </submittedName>
</protein>
<evidence type="ECO:0000313" key="1">
    <source>
        <dbReference type="EMBL" id="MBS4893825.1"/>
    </source>
</evidence>
<evidence type="ECO:0000313" key="2">
    <source>
        <dbReference type="Proteomes" id="UP000778864"/>
    </source>
</evidence>
<dbReference type="EMBL" id="JAGZMU010000005">
    <property type="protein sequence ID" value="MBS4893825.1"/>
    <property type="molecule type" value="Genomic_DNA"/>
</dbReference>
<sequence>MTRTTVGELRKMLEDFSDNTEIVLKVRGNSTEDYSEKTIGVEDSYQCDNVIIIKDILSF</sequence>
<comment type="caution">
    <text evidence="1">The sequence shown here is derived from an EMBL/GenBank/DDBJ whole genome shotgun (WGS) entry which is preliminary data.</text>
</comment>